<dbReference type="EMBL" id="BX569689">
    <property type="protein sequence ID" value="CAE06841.1"/>
    <property type="molecule type" value="Genomic_DNA"/>
</dbReference>
<accession>Q7U9D2</accession>
<dbReference type="AlphaFoldDB" id="Q7U9D2"/>
<protein>
    <recommendedName>
        <fullName evidence="3">DUF3747 domain-containing protein</fullName>
    </recommendedName>
</protein>
<dbReference type="KEGG" id="syw:SYNW0326"/>
<dbReference type="RefSeq" id="WP_011127200.1">
    <property type="nucleotide sequence ID" value="NC_005070.1"/>
</dbReference>
<reference evidence="1 2" key="1">
    <citation type="journal article" date="2003" name="Nature">
        <title>The genome of a motile marine Synechococcus.</title>
        <authorList>
            <person name="Palenik B."/>
            <person name="Brahamsha B."/>
            <person name="Larimer F."/>
            <person name="Land M."/>
            <person name="Hauser L."/>
            <person name="Chain P."/>
            <person name="Lamerdin J."/>
            <person name="Regala W."/>
            <person name="Allen E.A."/>
            <person name="McCarren J."/>
            <person name="Paulsen I."/>
            <person name="Dufresne A."/>
            <person name="Partensky F."/>
            <person name="Webb E."/>
            <person name="Waterbury J."/>
        </authorList>
    </citation>
    <scope>NUCLEOTIDE SEQUENCE [LARGE SCALE GENOMIC DNA]</scope>
    <source>
        <strain evidence="1 2">WH8102</strain>
    </source>
</reference>
<dbReference type="eggNOG" id="COG0860">
    <property type="taxonomic scope" value="Bacteria"/>
</dbReference>
<name>Q7U9D2_PARMW</name>
<dbReference type="STRING" id="84588.SYNW0326"/>
<sequence>MAAVPAAQAQGSLFTAVPVDTSKFILVSAPIGNGERSQLNIYEQRSEKRPCFAVSGSSPATVDPLLSTFDFTGICNRYIDGNGYSLRIGGDDLGTRYRLTVVNTGSDMELLAAPTRDRSQPTFLIASTGGAGSDFLKFNLEPGWTLMRRAYGKKTLGHIYVFRDSAPAQ</sequence>
<dbReference type="Pfam" id="PF12565">
    <property type="entry name" value="DUF3747"/>
    <property type="match status" value="1"/>
</dbReference>
<keyword evidence="2" id="KW-1185">Reference proteome</keyword>
<dbReference type="HOGENOM" id="CLU_055407_1_1_3"/>
<evidence type="ECO:0000313" key="1">
    <source>
        <dbReference type="EMBL" id="CAE06841.1"/>
    </source>
</evidence>
<gene>
    <name evidence="1" type="ordered locus">SYNW0326</name>
</gene>
<dbReference type="InterPro" id="IPR022222">
    <property type="entry name" value="DUF3747"/>
</dbReference>
<organism evidence="1 2">
    <name type="scientific">Parasynechococcus marenigrum (strain WH8102)</name>
    <dbReference type="NCBI Taxonomy" id="84588"/>
    <lineage>
        <taxon>Bacteria</taxon>
        <taxon>Bacillati</taxon>
        <taxon>Cyanobacteriota</taxon>
        <taxon>Cyanophyceae</taxon>
        <taxon>Synechococcales</taxon>
        <taxon>Prochlorococcaceae</taxon>
        <taxon>Parasynechococcus</taxon>
        <taxon>Parasynechococcus marenigrum</taxon>
    </lineage>
</organism>
<evidence type="ECO:0000313" key="2">
    <source>
        <dbReference type="Proteomes" id="UP000001422"/>
    </source>
</evidence>
<dbReference type="Proteomes" id="UP000001422">
    <property type="component" value="Chromosome"/>
</dbReference>
<evidence type="ECO:0008006" key="3">
    <source>
        <dbReference type="Google" id="ProtNLM"/>
    </source>
</evidence>
<proteinExistence type="predicted"/>